<feature type="binding site" evidence="8">
    <location>
        <position position="105"/>
    </location>
    <ligand>
        <name>NAD(+)</name>
        <dbReference type="ChEBI" id="CHEBI:57540"/>
    </ligand>
</feature>
<dbReference type="HAMAP" id="MF_01968">
    <property type="entry name" value="Sirtuin_ClassU"/>
    <property type="match status" value="1"/>
</dbReference>
<keyword evidence="2 8" id="KW-0808">Transferase</keyword>
<dbReference type="Gene3D" id="3.30.1600.10">
    <property type="entry name" value="SIR2/SIRT2 'Small Domain"/>
    <property type="match status" value="1"/>
</dbReference>
<gene>
    <name evidence="8" type="primary">cobB</name>
    <name evidence="11" type="ORF">HA333_08230</name>
</gene>
<dbReference type="InterPro" id="IPR026590">
    <property type="entry name" value="Ssirtuin_cat_dom"/>
</dbReference>
<feature type="binding site" evidence="8">
    <location>
        <position position="107"/>
    </location>
    <ligand>
        <name>NAD(+)</name>
        <dbReference type="ChEBI" id="CHEBI:57540"/>
    </ligand>
</feature>
<feature type="binding site" evidence="8 9">
    <location>
        <position position="134"/>
    </location>
    <ligand>
        <name>Zn(2+)</name>
        <dbReference type="ChEBI" id="CHEBI:29105"/>
    </ligand>
</feature>
<feature type="binding site" evidence="8">
    <location>
        <position position="40"/>
    </location>
    <ligand>
        <name>NAD(+)</name>
        <dbReference type="ChEBI" id="CHEBI:57540"/>
    </ligand>
</feature>
<feature type="binding site" evidence="8 9">
    <location>
        <position position="154"/>
    </location>
    <ligand>
        <name>Zn(2+)</name>
        <dbReference type="ChEBI" id="CHEBI:29105"/>
    </ligand>
</feature>
<feature type="domain" description="Deacetylase sirtuin-type" evidence="10">
    <location>
        <begin position="3"/>
        <end position="252"/>
    </location>
</feature>
<feature type="binding site" evidence="8">
    <location>
        <position position="41"/>
    </location>
    <ligand>
        <name>NAD(+)</name>
        <dbReference type="ChEBI" id="CHEBI:57540"/>
    </ligand>
</feature>
<comment type="subcellular location">
    <subcellularLocation>
        <location evidence="8">Cytoplasm</location>
    </subcellularLocation>
</comment>
<evidence type="ECO:0000313" key="12">
    <source>
        <dbReference type="Proteomes" id="UP000651120"/>
    </source>
</evidence>
<dbReference type="GO" id="GO:0017136">
    <property type="term" value="F:histone deacetylase activity, NAD-dependent"/>
    <property type="evidence" value="ECO:0007669"/>
    <property type="project" value="TreeGrafter"/>
</dbReference>
<comment type="function">
    <text evidence="8">NAD-dependent protein deacetylase which modulates the activities of several enzymes which are inactive in their acetylated form. Deacetylates the N-terminal lysine residue of Alba, the major archaeal chromatin protein and that, in turn, increases Alba's DNA binding affinity, thereby repressing transcription.</text>
</comment>
<dbReference type="PANTHER" id="PTHR11085">
    <property type="entry name" value="NAD-DEPENDENT PROTEIN DEACYLASE SIRTUIN-5, MITOCHONDRIAL-RELATED"/>
    <property type="match status" value="1"/>
</dbReference>
<dbReference type="Gene3D" id="3.40.50.1220">
    <property type="entry name" value="TPP-binding domain"/>
    <property type="match status" value="1"/>
</dbReference>
<name>A0A832WF33_9CREN</name>
<dbReference type="AlphaFoldDB" id="A0A832WF33"/>
<dbReference type="GeneID" id="1463732"/>
<feature type="binding site" evidence="8">
    <location>
        <position position="40"/>
    </location>
    <ligand>
        <name>nicotinamide</name>
        <dbReference type="ChEBI" id="CHEBI:17154"/>
    </ligand>
</feature>
<feature type="binding site" evidence="8">
    <location>
        <position position="220"/>
    </location>
    <ligand>
        <name>NAD(+)</name>
        <dbReference type="ChEBI" id="CHEBI:57540"/>
    </ligand>
</feature>
<evidence type="ECO:0000256" key="4">
    <source>
        <dbReference type="ARBA" id="ARBA00022833"/>
    </source>
</evidence>
<dbReference type="EC" id="2.3.1.286" evidence="8"/>
<feature type="binding site" evidence="8 9">
    <location>
        <position position="157"/>
    </location>
    <ligand>
        <name>Zn(2+)</name>
        <dbReference type="ChEBI" id="CHEBI:29105"/>
    </ligand>
</feature>
<dbReference type="InterPro" id="IPR050134">
    <property type="entry name" value="NAD-dep_sirtuin_deacylases"/>
</dbReference>
<evidence type="ECO:0000256" key="8">
    <source>
        <dbReference type="HAMAP-Rule" id="MF_01968"/>
    </source>
</evidence>
<feature type="binding site" evidence="8">
    <location>
        <position position="108"/>
    </location>
    <ligand>
        <name>NAD(+)</name>
        <dbReference type="ChEBI" id="CHEBI:57540"/>
    </ligand>
</feature>
<dbReference type="OMA" id="EQCKKCR"/>
<dbReference type="Proteomes" id="UP000651120">
    <property type="component" value="Unassembled WGS sequence"/>
</dbReference>
<comment type="caution">
    <text evidence="11">The sequence shown here is derived from an EMBL/GenBank/DDBJ whole genome shotgun (WGS) entry which is preliminary data.</text>
</comment>
<comment type="cofactor">
    <cofactor evidence="8">
        <name>Zn(2+)</name>
        <dbReference type="ChEBI" id="CHEBI:29105"/>
    </cofactor>
    <text evidence="8">Binds 1 zinc ion per subunit.</text>
</comment>
<evidence type="ECO:0000313" key="11">
    <source>
        <dbReference type="EMBL" id="HII47411.1"/>
    </source>
</evidence>
<comment type="catalytic activity">
    <reaction evidence="8">
        <text>N(6)-acetyl-L-lysyl-[protein] + NAD(+) + H2O = 2''-O-acetyl-ADP-D-ribose + nicotinamide + L-lysyl-[protein]</text>
        <dbReference type="Rhea" id="RHEA:43636"/>
        <dbReference type="Rhea" id="RHEA-COMP:9752"/>
        <dbReference type="Rhea" id="RHEA-COMP:10731"/>
        <dbReference type="ChEBI" id="CHEBI:15377"/>
        <dbReference type="ChEBI" id="CHEBI:17154"/>
        <dbReference type="ChEBI" id="CHEBI:29969"/>
        <dbReference type="ChEBI" id="CHEBI:57540"/>
        <dbReference type="ChEBI" id="CHEBI:61930"/>
        <dbReference type="ChEBI" id="CHEBI:83767"/>
        <dbReference type="EC" id="2.3.1.286"/>
    </reaction>
</comment>
<dbReference type="Pfam" id="PF02146">
    <property type="entry name" value="SIR2"/>
    <property type="match status" value="1"/>
</dbReference>
<dbReference type="CDD" id="cd01413">
    <property type="entry name" value="SIR2_Af2"/>
    <property type="match status" value="1"/>
</dbReference>
<sequence length="254" mass="28086">MAVDFTTDELDEVASLIARSSCNVALTGAGVSTASGIPDFRGPQGVWRRVDPEKFEISYFYNNPDEVWDLFVKYLLPAFNVKPNPAHYALAEMERLGKLCAVITQNVDRLHQAAGSKNVIELHGALEYAVCTNCGSKYALAEALKWRKSGAPRCPKCGGVIKPDVVFFGEPLPQDALREAFMLAEMAEVFMAIGTSLAVYPANQLPLVAKKRGAKLVIINADETYYDFFADYIIRGRAEEVLPKLLDRLRGMLF</sequence>
<proteinExistence type="inferred from homology"/>
<dbReference type="SMR" id="A0A832WF33"/>
<keyword evidence="4 8" id="KW-0862">Zinc</keyword>
<dbReference type="InterPro" id="IPR026591">
    <property type="entry name" value="Sirtuin_cat_small_dom_sf"/>
</dbReference>
<dbReference type="PANTHER" id="PTHR11085:SF11">
    <property type="entry name" value="NAD-DEPENDENT PROTEIN DEACETYLASE"/>
    <property type="match status" value="1"/>
</dbReference>
<accession>A0A832WF33</accession>
<protein>
    <recommendedName>
        <fullName evidence="8">NAD-dependent protein deacetylase</fullName>
        <ecNumber evidence="8">2.3.1.286</ecNumber>
    </recommendedName>
    <alternativeName>
        <fullName evidence="8">Regulatory protein SIR2 homolog</fullName>
    </alternativeName>
</protein>
<dbReference type="GO" id="GO:0070403">
    <property type="term" value="F:NAD+ binding"/>
    <property type="evidence" value="ECO:0007669"/>
    <property type="project" value="UniProtKB-UniRule"/>
</dbReference>
<evidence type="ECO:0000256" key="5">
    <source>
        <dbReference type="ARBA" id="ARBA00023015"/>
    </source>
</evidence>
<dbReference type="GO" id="GO:0005737">
    <property type="term" value="C:cytoplasm"/>
    <property type="evidence" value="ECO:0007669"/>
    <property type="project" value="UniProtKB-SubCell"/>
</dbReference>
<keyword evidence="1 8" id="KW-0963">Cytoplasm</keyword>
<dbReference type="InterPro" id="IPR028628">
    <property type="entry name" value="Sirtuin_class_U"/>
</dbReference>
<reference evidence="11" key="1">
    <citation type="journal article" date="2020" name="bioRxiv">
        <title>A rank-normalized archaeal taxonomy based on genome phylogeny resolves widespread incomplete and uneven classifications.</title>
        <authorList>
            <person name="Rinke C."/>
            <person name="Chuvochina M."/>
            <person name="Mussig A.J."/>
            <person name="Chaumeil P.-A."/>
            <person name="Waite D.W."/>
            <person name="Whitman W.B."/>
            <person name="Parks D.H."/>
            <person name="Hugenholtz P."/>
        </authorList>
    </citation>
    <scope>NUCLEOTIDE SEQUENCE</scope>
    <source>
        <strain evidence="11">UBA8839</strain>
    </source>
</reference>
<comment type="similarity">
    <text evidence="8">Belongs to the sirtuin family. Class U subfamily.</text>
</comment>
<keyword evidence="6 8" id="KW-0520">NAD</keyword>
<keyword evidence="7 8" id="KW-0804">Transcription</keyword>
<comment type="caution">
    <text evidence="8">Lacks conserved residue(s) required for the propagation of feature annotation.</text>
</comment>
<feature type="binding site" evidence="8">
    <location>
        <position position="196"/>
    </location>
    <ligand>
        <name>NAD(+)</name>
        <dbReference type="ChEBI" id="CHEBI:57540"/>
    </ligand>
</feature>
<dbReference type="NCBIfam" id="NF001753">
    <property type="entry name" value="PRK00481.1-3"/>
    <property type="match status" value="1"/>
</dbReference>
<feature type="binding site" evidence="8">
    <location>
        <position position="107"/>
    </location>
    <ligand>
        <name>nicotinamide</name>
        <dbReference type="ChEBI" id="CHEBI:17154"/>
    </ligand>
</feature>
<evidence type="ECO:0000256" key="6">
    <source>
        <dbReference type="ARBA" id="ARBA00023027"/>
    </source>
</evidence>
<feature type="active site" description="Proton acceptor" evidence="8 9">
    <location>
        <position position="123"/>
    </location>
</feature>
<dbReference type="InterPro" id="IPR029035">
    <property type="entry name" value="DHS-like_NAD/FAD-binding_dom"/>
</dbReference>
<evidence type="ECO:0000256" key="3">
    <source>
        <dbReference type="ARBA" id="ARBA00022723"/>
    </source>
</evidence>
<evidence type="ECO:0000256" key="9">
    <source>
        <dbReference type="PROSITE-ProRule" id="PRU00236"/>
    </source>
</evidence>
<evidence type="ECO:0000256" key="7">
    <source>
        <dbReference type="ARBA" id="ARBA00023163"/>
    </source>
</evidence>
<feature type="binding site" evidence="8">
    <location>
        <position position="29"/>
    </location>
    <ligand>
        <name>NAD(+)</name>
        <dbReference type="ChEBI" id="CHEBI:57540"/>
    </ligand>
</feature>
<evidence type="ECO:0000259" key="10">
    <source>
        <dbReference type="PROSITE" id="PS50305"/>
    </source>
</evidence>
<keyword evidence="3 8" id="KW-0479">Metal-binding</keyword>
<feature type="binding site" evidence="8 9">
    <location>
        <position position="131"/>
    </location>
    <ligand>
        <name>Zn(2+)</name>
        <dbReference type="ChEBI" id="CHEBI:29105"/>
    </ligand>
</feature>
<dbReference type="InterPro" id="IPR003000">
    <property type="entry name" value="Sirtuin"/>
</dbReference>
<dbReference type="GO" id="GO:0008270">
    <property type="term" value="F:zinc ion binding"/>
    <property type="evidence" value="ECO:0007669"/>
    <property type="project" value="UniProtKB-UniRule"/>
</dbReference>
<feature type="binding site" evidence="8">
    <location>
        <position position="195"/>
    </location>
    <ligand>
        <name>NAD(+)</name>
        <dbReference type="ChEBI" id="CHEBI:57540"/>
    </ligand>
</feature>
<feature type="binding site" evidence="8">
    <location>
        <position position="238"/>
    </location>
    <ligand>
        <name>NAD(+)</name>
        <dbReference type="ChEBI" id="CHEBI:57540"/>
    </ligand>
</feature>
<dbReference type="NCBIfam" id="NF040867">
    <property type="entry name" value="prot_deacyl_CobB"/>
    <property type="match status" value="1"/>
</dbReference>
<feature type="binding site" evidence="8">
    <location>
        <position position="108"/>
    </location>
    <ligand>
        <name>nicotinamide</name>
        <dbReference type="ChEBI" id="CHEBI:17154"/>
    </ligand>
</feature>
<keyword evidence="5 8" id="KW-0805">Transcription regulation</keyword>
<dbReference type="EMBL" id="DUJP01000028">
    <property type="protein sequence ID" value="HII47411.1"/>
    <property type="molecule type" value="Genomic_DNA"/>
</dbReference>
<feature type="binding site" evidence="8">
    <location>
        <position position="221"/>
    </location>
    <ligand>
        <name>NAD(+)</name>
        <dbReference type="ChEBI" id="CHEBI:57540"/>
    </ligand>
</feature>
<evidence type="ECO:0000256" key="2">
    <source>
        <dbReference type="ARBA" id="ARBA00022679"/>
    </source>
</evidence>
<evidence type="ECO:0000256" key="1">
    <source>
        <dbReference type="ARBA" id="ARBA00022490"/>
    </source>
</evidence>
<organism evidence="11 12">
    <name type="scientific">Pyrobaculum aerophilum</name>
    <dbReference type="NCBI Taxonomy" id="13773"/>
    <lineage>
        <taxon>Archaea</taxon>
        <taxon>Thermoproteota</taxon>
        <taxon>Thermoprotei</taxon>
        <taxon>Thermoproteales</taxon>
        <taxon>Thermoproteaceae</taxon>
        <taxon>Pyrobaculum</taxon>
    </lineage>
</organism>
<feature type="binding site" evidence="8">
    <location>
        <position position="33"/>
    </location>
    <ligand>
        <name>NAD(+)</name>
        <dbReference type="ChEBI" id="CHEBI:57540"/>
    </ligand>
</feature>
<feature type="binding site" evidence="8">
    <location>
        <position position="123"/>
    </location>
    <ligand>
        <name>NAD(+)</name>
        <dbReference type="ChEBI" id="CHEBI:57540"/>
    </ligand>
</feature>
<dbReference type="PROSITE" id="PS50305">
    <property type="entry name" value="SIRTUIN"/>
    <property type="match status" value="1"/>
</dbReference>
<dbReference type="RefSeq" id="WP_011009035.1">
    <property type="nucleotide sequence ID" value="NZ_DAIOPL010000027.1"/>
</dbReference>
<dbReference type="SUPFAM" id="SSF52467">
    <property type="entry name" value="DHS-like NAD/FAD-binding domain"/>
    <property type="match status" value="1"/>
</dbReference>